<evidence type="ECO:0000313" key="4">
    <source>
        <dbReference type="Proteomes" id="UP000199568"/>
    </source>
</evidence>
<dbReference type="PANTHER" id="PTHR23530:SF1">
    <property type="entry name" value="PERMEASE, MAJOR FACILITATOR SUPERFAMILY-RELATED"/>
    <property type="match status" value="1"/>
</dbReference>
<dbReference type="SUPFAM" id="SSF103473">
    <property type="entry name" value="MFS general substrate transporter"/>
    <property type="match status" value="1"/>
</dbReference>
<dbReference type="STRING" id="426128.SAMN05660297_00858"/>
<feature type="transmembrane region" description="Helical" evidence="2">
    <location>
        <begin position="244"/>
        <end position="263"/>
    </location>
</feature>
<feature type="transmembrane region" description="Helical" evidence="2">
    <location>
        <begin position="38"/>
        <end position="58"/>
    </location>
</feature>
<dbReference type="InterPro" id="IPR036259">
    <property type="entry name" value="MFS_trans_sf"/>
</dbReference>
<accession>A0A1I0A5V3</accession>
<dbReference type="PANTHER" id="PTHR23530">
    <property type="entry name" value="TRANSPORT PROTEIN-RELATED"/>
    <property type="match status" value="1"/>
</dbReference>
<comment type="subcellular location">
    <subcellularLocation>
        <location evidence="1">Cell membrane</location>
        <topology evidence="1">Multi-pass membrane protein</topology>
    </subcellularLocation>
</comment>
<dbReference type="GO" id="GO:0022857">
    <property type="term" value="F:transmembrane transporter activity"/>
    <property type="evidence" value="ECO:0007669"/>
    <property type="project" value="InterPro"/>
</dbReference>
<dbReference type="OrthoDB" id="9816124at2"/>
<dbReference type="Gene3D" id="1.20.1250.20">
    <property type="entry name" value="MFS general substrate transporter like domains"/>
    <property type="match status" value="1"/>
</dbReference>
<sequence length="401" mass="45183">MKVRLFYLYKFLQDFVPIYPVYLLLFESKGISVAEISLLLAIWSVPVVLLEVPAGLLADYWSRKNMMLIAVFLKATGYTAWFISDGFFLFAIGFVFWGASEAFRSGSEEAYLYDTLKEKGEEASFDKILGKSYFYSTVGVTIATLMGGFMAMFLGMKVTLVLSILSMILCSFIVLRFKEVNYFLLNNQHKAESKLKRSIGTLKEATKFCVAEREIFIMGLLAICIVGTADLIDEYDQLIASRYGLSMGFIGVWMAIRYFLSSIGGAGAYKLKLFLEKNWIKERFHTVLVLSLMAAVFLGVSGYVGKIVIMPLYGLFYLVMAAAHVLQEDYIQQKVKEEGRSTIHSLVSLGRNLYGIIFFSLFAILLSYVDIYGMLMVVAIYIIVGCGVLNLAFHLYKKKSV</sequence>
<name>A0A1I0A5V3_9FIRM</name>
<dbReference type="EMBL" id="FOHU01000002">
    <property type="protein sequence ID" value="SES88591.1"/>
    <property type="molecule type" value="Genomic_DNA"/>
</dbReference>
<feature type="transmembrane region" description="Helical" evidence="2">
    <location>
        <begin position="160"/>
        <end position="177"/>
    </location>
</feature>
<organism evidence="3 4">
    <name type="scientific">Natronincola peptidivorans</name>
    <dbReference type="NCBI Taxonomy" id="426128"/>
    <lineage>
        <taxon>Bacteria</taxon>
        <taxon>Bacillati</taxon>
        <taxon>Bacillota</taxon>
        <taxon>Clostridia</taxon>
        <taxon>Peptostreptococcales</taxon>
        <taxon>Natronincolaceae</taxon>
        <taxon>Natronincola</taxon>
    </lineage>
</organism>
<dbReference type="InterPro" id="IPR053160">
    <property type="entry name" value="MFS_DHA3_Transporter"/>
</dbReference>
<keyword evidence="2" id="KW-0812">Transmembrane</keyword>
<evidence type="ECO:0000313" key="3">
    <source>
        <dbReference type="EMBL" id="SES88591.1"/>
    </source>
</evidence>
<dbReference type="Pfam" id="PF07690">
    <property type="entry name" value="MFS_1"/>
    <property type="match status" value="1"/>
</dbReference>
<dbReference type="InterPro" id="IPR011701">
    <property type="entry name" value="MFS"/>
</dbReference>
<dbReference type="CDD" id="cd06174">
    <property type="entry name" value="MFS"/>
    <property type="match status" value="1"/>
</dbReference>
<gene>
    <name evidence="3" type="ORF">SAMN05660297_00858</name>
</gene>
<feature type="transmembrane region" description="Helical" evidence="2">
    <location>
        <begin position="78"/>
        <end position="99"/>
    </location>
</feature>
<dbReference type="Proteomes" id="UP000199568">
    <property type="component" value="Unassembled WGS sequence"/>
</dbReference>
<dbReference type="AlphaFoldDB" id="A0A1I0A5V3"/>
<keyword evidence="2" id="KW-1133">Transmembrane helix</keyword>
<dbReference type="RefSeq" id="WP_090439807.1">
    <property type="nucleotide sequence ID" value="NZ_FOHU01000002.1"/>
</dbReference>
<feature type="transmembrane region" description="Helical" evidence="2">
    <location>
        <begin position="215"/>
        <end position="232"/>
    </location>
</feature>
<protein>
    <submittedName>
        <fullName evidence="3">Major Facilitator Superfamily protein</fullName>
    </submittedName>
</protein>
<reference evidence="3 4" key="1">
    <citation type="submission" date="2016-10" db="EMBL/GenBank/DDBJ databases">
        <authorList>
            <person name="de Groot N.N."/>
        </authorList>
    </citation>
    <scope>NUCLEOTIDE SEQUENCE [LARGE SCALE GENOMIC DNA]</scope>
    <source>
        <strain evidence="3 4">DSM 18979</strain>
    </source>
</reference>
<keyword evidence="2" id="KW-0472">Membrane</keyword>
<evidence type="ECO:0000256" key="1">
    <source>
        <dbReference type="ARBA" id="ARBA00004651"/>
    </source>
</evidence>
<feature type="transmembrane region" description="Helical" evidence="2">
    <location>
        <begin position="375"/>
        <end position="396"/>
    </location>
</feature>
<feature type="transmembrane region" description="Helical" evidence="2">
    <location>
        <begin position="133"/>
        <end position="154"/>
    </location>
</feature>
<keyword evidence="4" id="KW-1185">Reference proteome</keyword>
<feature type="transmembrane region" description="Helical" evidence="2">
    <location>
        <begin position="352"/>
        <end position="369"/>
    </location>
</feature>
<proteinExistence type="predicted"/>
<dbReference type="GO" id="GO:0005886">
    <property type="term" value="C:plasma membrane"/>
    <property type="evidence" value="ECO:0007669"/>
    <property type="project" value="UniProtKB-SubCell"/>
</dbReference>
<evidence type="ECO:0000256" key="2">
    <source>
        <dbReference type="SAM" id="Phobius"/>
    </source>
</evidence>
<feature type="transmembrane region" description="Helical" evidence="2">
    <location>
        <begin position="284"/>
        <end position="304"/>
    </location>
</feature>
<feature type="transmembrane region" description="Helical" evidence="2">
    <location>
        <begin position="310"/>
        <end position="331"/>
    </location>
</feature>